<dbReference type="SUPFAM" id="SSF53092">
    <property type="entry name" value="Creatinase/prolidase N-terminal domain"/>
    <property type="match status" value="1"/>
</dbReference>
<keyword evidence="7" id="KW-1185">Reference proteome</keyword>
<dbReference type="GO" id="GO:0046872">
    <property type="term" value="F:metal ion binding"/>
    <property type="evidence" value="ECO:0007669"/>
    <property type="project" value="UniProtKB-KW"/>
</dbReference>
<evidence type="ECO:0000259" key="5">
    <source>
        <dbReference type="Pfam" id="PF01321"/>
    </source>
</evidence>
<dbReference type="HOGENOM" id="CLU_017266_4_0_14"/>
<dbReference type="eggNOG" id="COG0006">
    <property type="taxonomic scope" value="Bacteria"/>
</dbReference>
<accession>Q8EW16</accession>
<dbReference type="InterPro" id="IPR000994">
    <property type="entry name" value="Pept_M24"/>
</dbReference>
<sequence>MSFKTELMKYTLEVNKADAFFIVSDTNRFWLSEFMSSAGYVVATKKLVYLFLDKRYYQKAMDTITDPDIKIVCFTAKSQILDCLKENNVETLMVEKEYFSFNDYLFVKNSIKNIINFTSDVLRIQKTEFEVYNTQKAVDITCETLNWIQEQTLVGLTEIEVANMVTCHMLELGASKNSFDPIVASGKNGAYPHHQPTNKIIENDEFVTIDTGCIYKGYCSDVTRTFPIGFPPELLINAYKAVYHSNSLGIQKAAYKMIGQDVDKLCRDTVTSYGFGEYFVHGTGHGVGINIHELPNVNSAYTGKLENNSIVTIEPGIYIPDLGGIRIEDMVLIKTDSTVWMTEKGKRWVF</sequence>
<gene>
    <name evidence="6" type="ordered locus">MYPE3910</name>
</gene>
<keyword evidence="1 3" id="KW-0479">Metal-binding</keyword>
<dbReference type="InterPro" id="IPR029149">
    <property type="entry name" value="Creatin/AminoP/Spt16_N"/>
</dbReference>
<keyword evidence="6" id="KW-0645">Protease</keyword>
<name>Q8EW16_MALP2</name>
<dbReference type="InterPro" id="IPR001131">
    <property type="entry name" value="Peptidase_M24B_aminopep-P_CS"/>
</dbReference>
<dbReference type="AlphaFoldDB" id="Q8EW16"/>
<dbReference type="SUPFAM" id="SSF55920">
    <property type="entry name" value="Creatinase/aminopeptidase"/>
    <property type="match status" value="1"/>
</dbReference>
<evidence type="ECO:0000313" key="6">
    <source>
        <dbReference type="EMBL" id="BAC44180.1"/>
    </source>
</evidence>
<dbReference type="RefSeq" id="WP_011077216.1">
    <property type="nucleotide sequence ID" value="NC_004432.1"/>
</dbReference>
<evidence type="ECO:0000313" key="7">
    <source>
        <dbReference type="Proteomes" id="UP000002522"/>
    </source>
</evidence>
<dbReference type="InterPro" id="IPR000587">
    <property type="entry name" value="Creatinase_N"/>
</dbReference>
<protein>
    <submittedName>
        <fullName evidence="6">Aminopeptidase P</fullName>
    </submittedName>
</protein>
<dbReference type="InterPro" id="IPR050659">
    <property type="entry name" value="Peptidase_M24B"/>
</dbReference>
<dbReference type="PROSITE" id="PS00491">
    <property type="entry name" value="PROLINE_PEPTIDASE"/>
    <property type="match status" value="1"/>
</dbReference>
<dbReference type="KEGG" id="mpe:MYPE3910"/>
<proteinExistence type="inferred from homology"/>
<dbReference type="Gene3D" id="3.40.350.10">
    <property type="entry name" value="Creatinase/prolidase N-terminal domain"/>
    <property type="match status" value="1"/>
</dbReference>
<dbReference type="GO" id="GO:0004177">
    <property type="term" value="F:aminopeptidase activity"/>
    <property type="evidence" value="ECO:0007669"/>
    <property type="project" value="UniProtKB-KW"/>
</dbReference>
<evidence type="ECO:0000256" key="3">
    <source>
        <dbReference type="RuleBase" id="RU000590"/>
    </source>
</evidence>
<dbReference type="PANTHER" id="PTHR46112:SF2">
    <property type="entry name" value="XAA-PRO AMINOPEPTIDASE P-RELATED"/>
    <property type="match status" value="1"/>
</dbReference>
<keyword evidence="6" id="KW-0031">Aminopeptidase</keyword>
<reference evidence="6 7" key="1">
    <citation type="journal article" date="2002" name="Nucleic Acids Res.">
        <title>The complete genomic sequence of Mycoplasma penetrans, an intracellular bacterial pathogen in humans.</title>
        <authorList>
            <person name="Sasaki Y."/>
            <person name="Ishikawa J."/>
            <person name="Yamashita A."/>
            <person name="Oshima K."/>
            <person name="Kenri T."/>
            <person name="Furuya K."/>
            <person name="Yoshino C."/>
            <person name="Horino A."/>
            <person name="Shiba T."/>
            <person name="Sasaki T."/>
            <person name="Hattori M."/>
        </authorList>
    </citation>
    <scope>NUCLEOTIDE SEQUENCE [LARGE SCALE GENOMIC DNA]</scope>
    <source>
        <strain evidence="6 7">HF-2</strain>
    </source>
</reference>
<dbReference type="InParanoid" id="Q8EW16"/>
<dbReference type="Pfam" id="PF00557">
    <property type="entry name" value="Peptidase_M24"/>
    <property type="match status" value="1"/>
</dbReference>
<feature type="domain" description="Creatinase N-terminal" evidence="5">
    <location>
        <begin position="12"/>
        <end position="119"/>
    </location>
</feature>
<keyword evidence="2" id="KW-0378">Hydrolase</keyword>
<dbReference type="PANTHER" id="PTHR46112">
    <property type="entry name" value="AMINOPEPTIDASE"/>
    <property type="match status" value="1"/>
</dbReference>
<dbReference type="EMBL" id="BA000026">
    <property type="protein sequence ID" value="BAC44180.1"/>
    <property type="molecule type" value="Genomic_DNA"/>
</dbReference>
<dbReference type="InterPro" id="IPR036005">
    <property type="entry name" value="Creatinase/aminopeptidase-like"/>
</dbReference>
<evidence type="ECO:0000256" key="2">
    <source>
        <dbReference type="ARBA" id="ARBA00022801"/>
    </source>
</evidence>
<dbReference type="FunCoup" id="Q8EW16">
    <property type="interactions" value="232"/>
</dbReference>
<dbReference type="Pfam" id="PF01321">
    <property type="entry name" value="Creatinase_N"/>
    <property type="match status" value="1"/>
</dbReference>
<feature type="domain" description="Peptidase M24" evidence="4">
    <location>
        <begin position="135"/>
        <end position="334"/>
    </location>
</feature>
<dbReference type="Gene3D" id="3.90.230.10">
    <property type="entry name" value="Creatinase/methionine aminopeptidase superfamily"/>
    <property type="match status" value="1"/>
</dbReference>
<dbReference type="STRING" id="272633.gene:10731506"/>
<dbReference type="Proteomes" id="UP000002522">
    <property type="component" value="Chromosome"/>
</dbReference>
<evidence type="ECO:0000259" key="4">
    <source>
        <dbReference type="Pfam" id="PF00557"/>
    </source>
</evidence>
<evidence type="ECO:0000256" key="1">
    <source>
        <dbReference type="ARBA" id="ARBA00022723"/>
    </source>
</evidence>
<dbReference type="CDD" id="cd01092">
    <property type="entry name" value="APP-like"/>
    <property type="match status" value="1"/>
</dbReference>
<organism evidence="6 7">
    <name type="scientific">Malacoplasma penetrans (strain HF-2)</name>
    <name type="common">Mycoplasma penetrans</name>
    <dbReference type="NCBI Taxonomy" id="272633"/>
    <lineage>
        <taxon>Bacteria</taxon>
        <taxon>Bacillati</taxon>
        <taxon>Mycoplasmatota</taxon>
        <taxon>Mycoplasmoidales</taxon>
        <taxon>Mycoplasmoidaceae</taxon>
        <taxon>Malacoplasma</taxon>
    </lineage>
</organism>
<comment type="similarity">
    <text evidence="3">Belongs to the peptidase M24B family.</text>
</comment>